<name>A0AAP0BZZ9_9ASPA</name>
<evidence type="ECO:0000313" key="3">
    <source>
        <dbReference type="Proteomes" id="UP001418222"/>
    </source>
</evidence>
<dbReference type="GO" id="GO:0005777">
    <property type="term" value="C:peroxisome"/>
    <property type="evidence" value="ECO:0007669"/>
    <property type="project" value="TreeGrafter"/>
</dbReference>
<dbReference type="GO" id="GO:0061522">
    <property type="term" value="F:1,4-dihydroxy-2-naphthoyl-CoA thioesterase activity"/>
    <property type="evidence" value="ECO:0007669"/>
    <property type="project" value="TreeGrafter"/>
</dbReference>
<dbReference type="PANTHER" id="PTHR43240:SF5">
    <property type="entry name" value="1,4-DIHYDROXY-2-NAPHTHOYL-COA THIOESTERASE 1"/>
    <property type="match status" value="1"/>
</dbReference>
<dbReference type="AlphaFoldDB" id="A0AAP0BZZ9"/>
<comment type="caution">
    <text evidence="2">The sequence shown here is derived from an EMBL/GenBank/DDBJ whole genome shotgun (WGS) entry which is preliminary data.</text>
</comment>
<dbReference type="GO" id="GO:0042372">
    <property type="term" value="P:phylloquinone biosynthetic process"/>
    <property type="evidence" value="ECO:0007669"/>
    <property type="project" value="TreeGrafter"/>
</dbReference>
<reference evidence="2 3" key="1">
    <citation type="journal article" date="2022" name="Nat. Plants">
        <title>Genomes of leafy and leafless Platanthera orchids illuminate the evolution of mycoheterotrophy.</title>
        <authorList>
            <person name="Li M.H."/>
            <person name="Liu K.W."/>
            <person name="Li Z."/>
            <person name="Lu H.C."/>
            <person name="Ye Q.L."/>
            <person name="Zhang D."/>
            <person name="Wang J.Y."/>
            <person name="Li Y.F."/>
            <person name="Zhong Z.M."/>
            <person name="Liu X."/>
            <person name="Yu X."/>
            <person name="Liu D.K."/>
            <person name="Tu X.D."/>
            <person name="Liu B."/>
            <person name="Hao Y."/>
            <person name="Liao X.Y."/>
            <person name="Jiang Y.T."/>
            <person name="Sun W.H."/>
            <person name="Chen J."/>
            <person name="Chen Y.Q."/>
            <person name="Ai Y."/>
            <person name="Zhai J.W."/>
            <person name="Wu S.S."/>
            <person name="Zhou Z."/>
            <person name="Hsiao Y.Y."/>
            <person name="Wu W.L."/>
            <person name="Chen Y.Y."/>
            <person name="Lin Y.F."/>
            <person name="Hsu J.L."/>
            <person name="Li C.Y."/>
            <person name="Wang Z.W."/>
            <person name="Zhao X."/>
            <person name="Zhong W.Y."/>
            <person name="Ma X.K."/>
            <person name="Ma L."/>
            <person name="Huang J."/>
            <person name="Chen G.Z."/>
            <person name="Huang M.Z."/>
            <person name="Huang L."/>
            <person name="Peng D.H."/>
            <person name="Luo Y.B."/>
            <person name="Zou S.Q."/>
            <person name="Chen S.P."/>
            <person name="Lan S."/>
            <person name="Tsai W.C."/>
            <person name="Van de Peer Y."/>
            <person name="Liu Z.J."/>
        </authorList>
    </citation>
    <scope>NUCLEOTIDE SEQUENCE [LARGE SCALE GENOMIC DNA]</scope>
    <source>
        <strain evidence="2">Lor287</strain>
    </source>
</reference>
<protein>
    <recommendedName>
        <fullName evidence="1">Thioesterase domain-containing protein</fullName>
    </recommendedName>
</protein>
<dbReference type="PANTHER" id="PTHR43240">
    <property type="entry name" value="1,4-DIHYDROXY-2-NAPHTHOYL-COA THIOESTERASE 1"/>
    <property type="match status" value="1"/>
</dbReference>
<sequence>MEAGKLVFTHGGCFPTRSQAPFTLTGHLHFTNSCCQKPFKMLHRGVSLLIAEEVSSMGAHVASGFKRVAGIEISINRHRSATVGDLVYGHAEPLEAANPIQLHLGRVERALQGAQLSHLGLAPRGLDELTQSCLDELPPRGTSEMTPLHLGREERALQGAQLSHLVWEGKCSSNLPSVWWDLHARAEGLFIAS</sequence>
<organism evidence="2 3">
    <name type="scientific">Platanthera zijinensis</name>
    <dbReference type="NCBI Taxonomy" id="2320716"/>
    <lineage>
        <taxon>Eukaryota</taxon>
        <taxon>Viridiplantae</taxon>
        <taxon>Streptophyta</taxon>
        <taxon>Embryophyta</taxon>
        <taxon>Tracheophyta</taxon>
        <taxon>Spermatophyta</taxon>
        <taxon>Magnoliopsida</taxon>
        <taxon>Liliopsida</taxon>
        <taxon>Asparagales</taxon>
        <taxon>Orchidaceae</taxon>
        <taxon>Orchidoideae</taxon>
        <taxon>Orchideae</taxon>
        <taxon>Orchidinae</taxon>
        <taxon>Platanthera</taxon>
    </lineage>
</organism>
<feature type="domain" description="Thioesterase" evidence="1">
    <location>
        <begin position="40"/>
        <end position="96"/>
    </location>
</feature>
<dbReference type="SUPFAM" id="SSF54637">
    <property type="entry name" value="Thioesterase/thiol ester dehydrase-isomerase"/>
    <property type="match status" value="1"/>
</dbReference>
<evidence type="ECO:0000259" key="1">
    <source>
        <dbReference type="Pfam" id="PF03061"/>
    </source>
</evidence>
<dbReference type="Pfam" id="PF03061">
    <property type="entry name" value="4HBT"/>
    <property type="match status" value="1"/>
</dbReference>
<gene>
    <name evidence="2" type="ORF">KSP39_PZI002189</name>
</gene>
<accession>A0AAP0BZZ9</accession>
<dbReference type="EMBL" id="JBBWWQ010000002">
    <property type="protein sequence ID" value="KAK8954480.1"/>
    <property type="molecule type" value="Genomic_DNA"/>
</dbReference>
<dbReference type="InterPro" id="IPR006683">
    <property type="entry name" value="Thioestr_dom"/>
</dbReference>
<dbReference type="Proteomes" id="UP001418222">
    <property type="component" value="Unassembled WGS sequence"/>
</dbReference>
<evidence type="ECO:0000313" key="2">
    <source>
        <dbReference type="EMBL" id="KAK8954480.1"/>
    </source>
</evidence>
<keyword evidence="3" id="KW-1185">Reference proteome</keyword>
<dbReference type="InterPro" id="IPR029069">
    <property type="entry name" value="HotDog_dom_sf"/>
</dbReference>
<proteinExistence type="predicted"/>
<dbReference type="Gene3D" id="3.10.129.10">
    <property type="entry name" value="Hotdog Thioesterase"/>
    <property type="match status" value="1"/>
</dbReference>